<protein>
    <submittedName>
        <fullName evidence="7">CHY zinc finger domain protein</fullName>
    </submittedName>
</protein>
<dbReference type="InterPro" id="IPR037274">
    <property type="entry name" value="Znf_CHY_sf"/>
</dbReference>
<keyword evidence="8" id="KW-1185">Reference proteome</keyword>
<dbReference type="InterPro" id="IPR008913">
    <property type="entry name" value="Znf_CHY"/>
</dbReference>
<feature type="compositionally biased region" description="Polar residues" evidence="5">
    <location>
        <begin position="15"/>
        <end position="28"/>
    </location>
</feature>
<evidence type="ECO:0000256" key="5">
    <source>
        <dbReference type="SAM" id="MobiDB-lite"/>
    </source>
</evidence>
<feature type="domain" description="CHY-type" evidence="6">
    <location>
        <begin position="574"/>
        <end position="641"/>
    </location>
</feature>
<organism evidence="7 8">
    <name type="scientific">Aspergillus leporis</name>
    <dbReference type="NCBI Taxonomy" id="41062"/>
    <lineage>
        <taxon>Eukaryota</taxon>
        <taxon>Fungi</taxon>
        <taxon>Dikarya</taxon>
        <taxon>Ascomycota</taxon>
        <taxon>Pezizomycotina</taxon>
        <taxon>Eurotiomycetes</taxon>
        <taxon>Eurotiomycetidae</taxon>
        <taxon>Eurotiales</taxon>
        <taxon>Aspergillaceae</taxon>
        <taxon>Aspergillus</taxon>
        <taxon>Aspergillus subgen. Circumdati</taxon>
    </lineage>
</organism>
<evidence type="ECO:0000259" key="6">
    <source>
        <dbReference type="PROSITE" id="PS51266"/>
    </source>
</evidence>
<dbReference type="PROSITE" id="PS51266">
    <property type="entry name" value="ZF_CHY"/>
    <property type="match status" value="1"/>
</dbReference>
<evidence type="ECO:0000256" key="4">
    <source>
        <dbReference type="PROSITE-ProRule" id="PRU00601"/>
    </source>
</evidence>
<gene>
    <name evidence="7" type="ORF">BDV29DRAFT_159747</name>
</gene>
<sequence>MTSSSTTAGHRPISKTESSNPREFQMNQLRRRFRPTESTDDAGTTLTFGMPPSDPDFPFDLDKLQCILHVPLSYPGRERPTLKVVNPDMESAFQANVARGFDDIVDSTLRSGGRATLLYWMNTLDRHLERLLTTTERGPTLKFVPNFGGKQKLETQGIVQGVKSMTVSSASKPALKQESLPTPVIPPRVYTAEEKTQAEKRRAVETKQIEARLGRLPLFQKSKDGLSFVVPIQPPKPDRLPASIRSVKTIKLSVPKLYPLHQSSLELQGVDRTEALPVELGFAQWVEGNADLNLMSQINYLTANMHNFAKTPIEAPQESIDIASNVPPTDTENSEELSAPKDSTLEDRPHVHVVPRPPEWTVDERSSESEDTDMTDSEDNFTDEDDGGAPVPSLQEPTVERGVALSFPFLEIYGIELLELVGLCITIKCDRCKEQMDVKNVPQVKDKTDALSPKVESCKKCANTMSFGFRRQFIHPNSTRAGYLDLDGCTIADLLPSSFIPTCAECSTSFPAPGVVAVRGESASASCRQCHRKMVLKVPEVKFLRVGSAAFTSRDQAPQRRKQKEVLGIVAGQELPRRGRCMHYGKSYRWFRFSCCAKVFPCDKCHDAAAEHPNEHANRMICGFCSREQIYRPEDCGVCRAVLIGKAGHGFWEGGKGTRNKVLMSRKDPRKYKRRPGSTPGGSSKKK</sequence>
<evidence type="ECO:0000256" key="2">
    <source>
        <dbReference type="ARBA" id="ARBA00022771"/>
    </source>
</evidence>
<proteinExistence type="predicted"/>
<feature type="region of interest" description="Disordered" evidence="5">
    <location>
        <begin position="323"/>
        <end position="397"/>
    </location>
</feature>
<accession>A0A5N5WRJ8</accession>
<keyword evidence="1" id="KW-0479">Metal-binding</keyword>
<dbReference type="GO" id="GO:0008270">
    <property type="term" value="F:zinc ion binding"/>
    <property type="evidence" value="ECO:0007669"/>
    <property type="project" value="UniProtKB-KW"/>
</dbReference>
<dbReference type="AlphaFoldDB" id="A0A5N5WRJ8"/>
<evidence type="ECO:0000256" key="1">
    <source>
        <dbReference type="ARBA" id="ARBA00022723"/>
    </source>
</evidence>
<name>A0A5N5WRJ8_9EURO</name>
<reference evidence="7 8" key="1">
    <citation type="submission" date="2019-04" db="EMBL/GenBank/DDBJ databases">
        <title>Friends and foes A comparative genomics study of 23 Aspergillus species from section Flavi.</title>
        <authorList>
            <consortium name="DOE Joint Genome Institute"/>
            <person name="Kjaerbolling I."/>
            <person name="Vesth T."/>
            <person name="Frisvad J.C."/>
            <person name="Nybo J.L."/>
            <person name="Theobald S."/>
            <person name="Kildgaard S."/>
            <person name="Isbrandt T."/>
            <person name="Kuo A."/>
            <person name="Sato A."/>
            <person name="Lyhne E.K."/>
            <person name="Kogle M.E."/>
            <person name="Wiebenga A."/>
            <person name="Kun R.S."/>
            <person name="Lubbers R.J."/>
            <person name="Makela M.R."/>
            <person name="Barry K."/>
            <person name="Chovatia M."/>
            <person name="Clum A."/>
            <person name="Daum C."/>
            <person name="Haridas S."/>
            <person name="He G."/>
            <person name="LaButti K."/>
            <person name="Lipzen A."/>
            <person name="Mondo S."/>
            <person name="Riley R."/>
            <person name="Salamov A."/>
            <person name="Simmons B.A."/>
            <person name="Magnuson J.K."/>
            <person name="Henrissat B."/>
            <person name="Mortensen U.H."/>
            <person name="Larsen T.O."/>
            <person name="Devries R.P."/>
            <person name="Grigoriev I.V."/>
            <person name="Machida M."/>
            <person name="Baker S.E."/>
            <person name="Andersen M.R."/>
        </authorList>
    </citation>
    <scope>NUCLEOTIDE SEQUENCE [LARGE SCALE GENOMIC DNA]</scope>
    <source>
        <strain evidence="7 8">CBS 151.66</strain>
    </source>
</reference>
<evidence type="ECO:0000313" key="8">
    <source>
        <dbReference type="Proteomes" id="UP000326565"/>
    </source>
</evidence>
<dbReference type="SUPFAM" id="SSF161219">
    <property type="entry name" value="CHY zinc finger-like"/>
    <property type="match status" value="1"/>
</dbReference>
<dbReference type="EMBL" id="ML732280">
    <property type="protein sequence ID" value="KAB8071198.1"/>
    <property type="molecule type" value="Genomic_DNA"/>
</dbReference>
<keyword evidence="2 4" id="KW-0863">Zinc-finger</keyword>
<dbReference type="Pfam" id="PF05495">
    <property type="entry name" value="zf-CHY"/>
    <property type="match status" value="1"/>
</dbReference>
<evidence type="ECO:0000313" key="7">
    <source>
        <dbReference type="EMBL" id="KAB8071198.1"/>
    </source>
</evidence>
<keyword evidence="3" id="KW-0862">Zinc</keyword>
<feature type="region of interest" description="Disordered" evidence="5">
    <location>
        <begin position="1"/>
        <end position="44"/>
    </location>
</feature>
<evidence type="ECO:0000256" key="3">
    <source>
        <dbReference type="ARBA" id="ARBA00022833"/>
    </source>
</evidence>
<dbReference type="Proteomes" id="UP000326565">
    <property type="component" value="Unassembled WGS sequence"/>
</dbReference>
<feature type="region of interest" description="Disordered" evidence="5">
    <location>
        <begin position="660"/>
        <end position="687"/>
    </location>
</feature>
<feature type="compositionally biased region" description="Acidic residues" evidence="5">
    <location>
        <begin position="369"/>
        <end position="387"/>
    </location>
</feature>
<dbReference type="OrthoDB" id="10253329at2759"/>